<feature type="coiled-coil region" evidence="1">
    <location>
        <begin position="67"/>
        <end position="104"/>
    </location>
</feature>
<dbReference type="RefSeq" id="WP_201638423.1">
    <property type="nucleotide sequence ID" value="NZ_JAEQNB010000011.1"/>
</dbReference>
<dbReference type="PANTHER" id="PTHR34976">
    <property type="entry name" value="RIBONUCLEASE YQCG-RELATED"/>
    <property type="match status" value="1"/>
</dbReference>
<dbReference type="Proteomes" id="UP000602284">
    <property type="component" value="Unassembled WGS sequence"/>
</dbReference>
<organism evidence="2 3">
    <name type="scientific">Tumebacillus amylolyticus</name>
    <dbReference type="NCBI Taxonomy" id="2801339"/>
    <lineage>
        <taxon>Bacteria</taxon>
        <taxon>Bacillati</taxon>
        <taxon>Bacillota</taxon>
        <taxon>Bacilli</taxon>
        <taxon>Bacillales</taxon>
        <taxon>Alicyclobacillaceae</taxon>
        <taxon>Tumebacillus</taxon>
    </lineage>
</organism>
<dbReference type="InterPro" id="IPR051768">
    <property type="entry name" value="Bact_secretion_toxin"/>
</dbReference>
<protein>
    <submittedName>
        <fullName evidence="2">WXG100 family type VII secretion target</fullName>
    </submittedName>
</protein>
<gene>
    <name evidence="2" type="ORF">JJB07_22855</name>
</gene>
<keyword evidence="1" id="KW-0175">Coiled coil</keyword>
<evidence type="ECO:0000313" key="3">
    <source>
        <dbReference type="Proteomes" id="UP000602284"/>
    </source>
</evidence>
<dbReference type="Pfam" id="PF06013">
    <property type="entry name" value="WXG100"/>
    <property type="match status" value="1"/>
</dbReference>
<accession>A0ABS1JGU0</accession>
<keyword evidence="3" id="KW-1185">Reference proteome</keyword>
<reference evidence="2 3" key="1">
    <citation type="submission" date="2021-01" db="EMBL/GenBank/DDBJ databases">
        <title>Tumebacillus sp. strain ITR2 16S ribosomal RNA gene Genome sequencing and assembly.</title>
        <authorList>
            <person name="Kang M."/>
        </authorList>
    </citation>
    <scope>NUCLEOTIDE SEQUENCE [LARGE SCALE GENOMIC DNA]</scope>
    <source>
        <strain evidence="2 3">ITR2</strain>
    </source>
</reference>
<dbReference type="SUPFAM" id="SSF140453">
    <property type="entry name" value="EsxAB dimer-like"/>
    <property type="match status" value="1"/>
</dbReference>
<name>A0ABS1JGU0_9BACL</name>
<dbReference type="EMBL" id="JAEQNB010000011">
    <property type="protein sequence ID" value="MBL0389435.1"/>
    <property type="molecule type" value="Genomic_DNA"/>
</dbReference>
<dbReference type="InterPro" id="IPR036689">
    <property type="entry name" value="ESAT-6-like_sf"/>
</dbReference>
<comment type="caution">
    <text evidence="2">The sequence shown here is derived from an EMBL/GenBank/DDBJ whole genome shotgun (WGS) entry which is preliminary data.</text>
</comment>
<dbReference type="Gene3D" id="1.10.287.1060">
    <property type="entry name" value="ESAT-6-like"/>
    <property type="match status" value="1"/>
</dbReference>
<evidence type="ECO:0000256" key="1">
    <source>
        <dbReference type="SAM" id="Coils"/>
    </source>
</evidence>
<proteinExistence type="predicted"/>
<dbReference type="PANTHER" id="PTHR34976:SF2">
    <property type="entry name" value="TYPE VII SECRETION SYSTEM PROTEIN ESSD"/>
    <property type="match status" value="1"/>
</dbReference>
<dbReference type="InterPro" id="IPR010310">
    <property type="entry name" value="T7SS_ESAT-6-like"/>
</dbReference>
<evidence type="ECO:0000313" key="2">
    <source>
        <dbReference type="EMBL" id="MBL0389435.1"/>
    </source>
</evidence>
<sequence length="548" mass="61041">MIHVNTGNLRYGASRFSGGAVDLRMRAGRLKNAATQLGGRWSGEASRAFFQAVEIVLRDLDKAAGFLEQANTAMNQLAWTMEQVERIRQQIQNLEWELSSLSGEEHQHERSQVRSHIRQLQLQADTESNQADYTAAQAFHRILGDLHSLHFYDPDKSWWQEALDGLKTGWKAVKGFGDGVEEAIVDTVVGITDAIVHLDKTMEGIGNLVLHPIDSGSAIWQQVTDSWERDVTNGDAYSGGKWWGNAVGQIVLSLAGTKGADKVAKGLKAAQAGEVVEEAAVAAKATEAVEETSNVIRMVGDEEFYSSSNLAKLVGESAHSDLAAVLKQHNIHMTPEEFKVLRNKQLEHPGELTEAEWATLKKVRESFPIDQETVMQKVITQGDVLNYVVTKKYKGVQGFVARYQDVKDIPNASAYKQELRLDYNNPNNPFGEKYYNKDWQNPYLNADGTFKEGPIYAIRFKASSPDRYHIPYIEDVTRLKESWPCTGDGFLGGDMTIPELKIDTSQMRPLEGGDSIYIIGEDGTEELVAFVNEFDEWEISKGVPKIGD</sequence>